<evidence type="ECO:0000313" key="2">
    <source>
        <dbReference type="Proteomes" id="UP000028582"/>
    </source>
</evidence>
<gene>
    <name evidence="1" type="ORF">F444_16859</name>
</gene>
<organism evidence="1 2">
    <name type="scientific">Phytophthora nicotianae P1976</name>
    <dbReference type="NCBI Taxonomy" id="1317066"/>
    <lineage>
        <taxon>Eukaryota</taxon>
        <taxon>Sar</taxon>
        <taxon>Stramenopiles</taxon>
        <taxon>Oomycota</taxon>
        <taxon>Peronosporomycetes</taxon>
        <taxon>Peronosporales</taxon>
        <taxon>Peronosporaceae</taxon>
        <taxon>Phytophthora</taxon>
    </lineage>
</organism>
<comment type="caution">
    <text evidence="1">The sequence shown here is derived from an EMBL/GenBank/DDBJ whole genome shotgun (WGS) entry which is preliminary data.</text>
</comment>
<protein>
    <submittedName>
        <fullName evidence="1">Uncharacterized protein</fullName>
    </submittedName>
</protein>
<dbReference type="AlphaFoldDB" id="A0A080ZGW1"/>
<dbReference type="EMBL" id="ANJA01003135">
    <property type="protein sequence ID" value="ETO65872.1"/>
    <property type="molecule type" value="Genomic_DNA"/>
</dbReference>
<reference evidence="1 2" key="1">
    <citation type="submission" date="2013-11" db="EMBL/GenBank/DDBJ databases">
        <title>The Genome Sequence of Phytophthora parasitica P1976.</title>
        <authorList>
            <consortium name="The Broad Institute Genomics Platform"/>
            <person name="Russ C."/>
            <person name="Tyler B."/>
            <person name="Panabieres F."/>
            <person name="Shan W."/>
            <person name="Tripathy S."/>
            <person name="Grunwald N."/>
            <person name="Machado M."/>
            <person name="Johnson C.S."/>
            <person name="Walker B."/>
            <person name="Young S."/>
            <person name="Zeng Q."/>
            <person name="Gargeya S."/>
            <person name="Fitzgerald M."/>
            <person name="Haas B."/>
            <person name="Abouelleil A."/>
            <person name="Allen A.W."/>
            <person name="Alvarado L."/>
            <person name="Arachchi H.M."/>
            <person name="Berlin A.M."/>
            <person name="Chapman S.B."/>
            <person name="Gainer-Dewar J."/>
            <person name="Goldberg J."/>
            <person name="Griggs A."/>
            <person name="Gujja S."/>
            <person name="Hansen M."/>
            <person name="Howarth C."/>
            <person name="Imamovic A."/>
            <person name="Ireland A."/>
            <person name="Larimer J."/>
            <person name="McCowan C."/>
            <person name="Murphy C."/>
            <person name="Pearson M."/>
            <person name="Poon T.W."/>
            <person name="Priest M."/>
            <person name="Roberts A."/>
            <person name="Saif S."/>
            <person name="Shea T."/>
            <person name="Sisk P."/>
            <person name="Sykes S."/>
            <person name="Wortman J."/>
            <person name="Nusbaum C."/>
            <person name="Birren B."/>
        </authorList>
    </citation>
    <scope>NUCLEOTIDE SEQUENCE [LARGE SCALE GENOMIC DNA]</scope>
    <source>
        <strain evidence="1 2">P1976</strain>
    </source>
</reference>
<sequence length="96" mass="10986">MLLPMIKTHSKWEQFRIRNGDQQDGGATNWEMLSVVWTILALSENKSNTADTVHNFEVEMQFSTSWTDSLLFLFATSLDDQLDVHHGVKISIELCS</sequence>
<evidence type="ECO:0000313" key="1">
    <source>
        <dbReference type="EMBL" id="ETO65872.1"/>
    </source>
</evidence>
<dbReference type="Proteomes" id="UP000028582">
    <property type="component" value="Unassembled WGS sequence"/>
</dbReference>
<name>A0A080ZGW1_PHYNI</name>
<accession>A0A080ZGW1</accession>
<proteinExistence type="predicted"/>